<dbReference type="EMBL" id="NBWU01000007">
    <property type="protein sequence ID" value="PCE62770.1"/>
    <property type="molecule type" value="Genomic_DNA"/>
</dbReference>
<dbReference type="Pfam" id="PF02627">
    <property type="entry name" value="CMD"/>
    <property type="match status" value="1"/>
</dbReference>
<dbReference type="Proteomes" id="UP000219559">
    <property type="component" value="Unassembled WGS sequence"/>
</dbReference>
<dbReference type="InterPro" id="IPR004675">
    <property type="entry name" value="AhpD_core"/>
</dbReference>
<dbReference type="RefSeq" id="WP_097440880.1">
    <property type="nucleotide sequence ID" value="NZ_KZ300477.1"/>
</dbReference>
<dbReference type="InterPro" id="IPR029032">
    <property type="entry name" value="AhpD-like"/>
</dbReference>
<dbReference type="SUPFAM" id="SSF69118">
    <property type="entry name" value="AhpD-like"/>
    <property type="match status" value="1"/>
</dbReference>
<gene>
    <name evidence="2" type="ORF">B7P33_15905</name>
</gene>
<protein>
    <recommendedName>
        <fullName evidence="1">Carboxymuconolactone decarboxylase-like domain-containing protein</fullName>
    </recommendedName>
</protein>
<accession>A0A2A4G470</accession>
<dbReference type="AlphaFoldDB" id="A0A2A4G470"/>
<reference evidence="2 3" key="1">
    <citation type="submission" date="2017-04" db="EMBL/GenBank/DDBJ databases">
        <title>A new member of the family Flavobacteriaceae isolated from ascidians.</title>
        <authorList>
            <person name="Chen L."/>
        </authorList>
    </citation>
    <scope>NUCLEOTIDE SEQUENCE [LARGE SCALE GENOMIC DNA]</scope>
    <source>
        <strain evidence="2 3">HQA918</strain>
    </source>
</reference>
<dbReference type="NCBIfam" id="TIGR00778">
    <property type="entry name" value="ahpD_dom"/>
    <property type="match status" value="1"/>
</dbReference>
<dbReference type="PANTHER" id="PTHR34846">
    <property type="entry name" value="4-CARBOXYMUCONOLACTONE DECARBOXYLASE FAMILY PROTEIN (AFU_ORTHOLOGUE AFUA_6G11590)"/>
    <property type="match status" value="1"/>
</dbReference>
<dbReference type="Gene3D" id="1.20.1290.10">
    <property type="entry name" value="AhpD-like"/>
    <property type="match status" value="1"/>
</dbReference>
<name>A0A2A4G470_9FLAO</name>
<dbReference type="PANTHER" id="PTHR34846:SF10">
    <property type="entry name" value="CYTOPLASMIC PROTEIN"/>
    <property type="match status" value="1"/>
</dbReference>
<proteinExistence type="predicted"/>
<evidence type="ECO:0000259" key="1">
    <source>
        <dbReference type="Pfam" id="PF02627"/>
    </source>
</evidence>
<dbReference type="GO" id="GO:0051920">
    <property type="term" value="F:peroxiredoxin activity"/>
    <property type="evidence" value="ECO:0007669"/>
    <property type="project" value="InterPro"/>
</dbReference>
<evidence type="ECO:0000313" key="2">
    <source>
        <dbReference type="EMBL" id="PCE62770.1"/>
    </source>
</evidence>
<dbReference type="OrthoDB" id="9801997at2"/>
<dbReference type="InterPro" id="IPR003779">
    <property type="entry name" value="CMD-like"/>
</dbReference>
<comment type="caution">
    <text evidence="2">The sequence shown here is derived from an EMBL/GenBank/DDBJ whole genome shotgun (WGS) entry which is preliminary data.</text>
</comment>
<feature type="domain" description="Carboxymuconolactone decarboxylase-like" evidence="1">
    <location>
        <begin position="12"/>
        <end position="94"/>
    </location>
</feature>
<organism evidence="2 3">
    <name type="scientific">Sediminicola luteus</name>
    <dbReference type="NCBI Taxonomy" id="319238"/>
    <lineage>
        <taxon>Bacteria</taxon>
        <taxon>Pseudomonadati</taxon>
        <taxon>Bacteroidota</taxon>
        <taxon>Flavobacteriia</taxon>
        <taxon>Flavobacteriales</taxon>
        <taxon>Flavobacteriaceae</taxon>
        <taxon>Sediminicola</taxon>
    </lineage>
</organism>
<evidence type="ECO:0000313" key="3">
    <source>
        <dbReference type="Proteomes" id="UP000219559"/>
    </source>
</evidence>
<keyword evidence="3" id="KW-1185">Reference proteome</keyword>
<sequence>MENRIQIDQLAPEVYGPLMALEKYLNECGLDRNLKHLIKIRASQLNQCAFCLDMHIQEALKDGAEPQRLYLLNAWRHSDLFTEKEEAVLAVAEEVTLIHKQGLSAKTYHRALAFFDEATLAQIILIVVAINGWNRIAVSTLKPLP</sequence>